<dbReference type="SUPFAM" id="SSF53756">
    <property type="entry name" value="UDP-Glycosyltransferase/glycogen phosphorylase"/>
    <property type="match status" value="1"/>
</dbReference>
<gene>
    <name evidence="7 10" type="primary">glgA</name>
    <name evidence="10" type="ORF">OW729_02615</name>
</gene>
<evidence type="ECO:0000313" key="10">
    <source>
        <dbReference type="EMBL" id="MCY6957495.1"/>
    </source>
</evidence>
<dbReference type="PANTHER" id="PTHR45825">
    <property type="entry name" value="GRANULE-BOUND STARCH SYNTHASE 1, CHLOROPLASTIC/AMYLOPLASTIC"/>
    <property type="match status" value="1"/>
</dbReference>
<evidence type="ECO:0000259" key="9">
    <source>
        <dbReference type="Pfam" id="PF08323"/>
    </source>
</evidence>
<dbReference type="Pfam" id="PF00534">
    <property type="entry name" value="Glycos_transf_1"/>
    <property type="match status" value="1"/>
</dbReference>
<evidence type="ECO:0000313" key="11">
    <source>
        <dbReference type="Proteomes" id="UP001144612"/>
    </source>
</evidence>
<dbReference type="EMBL" id="JAPQFJ010000002">
    <property type="protein sequence ID" value="MCY6957495.1"/>
    <property type="molecule type" value="Genomic_DNA"/>
</dbReference>
<evidence type="ECO:0000256" key="2">
    <source>
        <dbReference type="ARBA" id="ARBA00002764"/>
    </source>
</evidence>
<dbReference type="EC" id="2.4.1.21" evidence="7"/>
<comment type="pathway">
    <text evidence="7">Glycan biosynthesis; glycogen biosynthesis.</text>
</comment>
<dbReference type="CDD" id="cd03791">
    <property type="entry name" value="GT5_Glycogen_synthase_DULL1-like"/>
    <property type="match status" value="1"/>
</dbReference>
<dbReference type="GO" id="GO:0009011">
    <property type="term" value="F:alpha-1,4-glucan glucosyltransferase (ADP-glucose donor) activity"/>
    <property type="evidence" value="ECO:0007669"/>
    <property type="project" value="UniProtKB-EC"/>
</dbReference>
<evidence type="ECO:0000256" key="6">
    <source>
        <dbReference type="ARBA" id="ARBA00023056"/>
    </source>
</evidence>
<name>A0ABT4D5D0_9CLOT</name>
<comment type="similarity">
    <text evidence="3 7">Belongs to the glycosyltransferase 1 family. Bacterial/plant glycogen synthase subfamily.</text>
</comment>
<evidence type="ECO:0000256" key="5">
    <source>
        <dbReference type="ARBA" id="ARBA00022679"/>
    </source>
</evidence>
<dbReference type="InterPro" id="IPR011835">
    <property type="entry name" value="GS/SS"/>
</dbReference>
<evidence type="ECO:0000256" key="1">
    <source>
        <dbReference type="ARBA" id="ARBA00001478"/>
    </source>
</evidence>
<keyword evidence="4 7" id="KW-0328">Glycosyltransferase</keyword>
<proteinExistence type="inferred from homology"/>
<dbReference type="Gene3D" id="3.40.50.2000">
    <property type="entry name" value="Glycogen Phosphorylase B"/>
    <property type="match status" value="2"/>
</dbReference>
<dbReference type="HAMAP" id="MF_00484">
    <property type="entry name" value="Glycogen_synth"/>
    <property type="match status" value="1"/>
</dbReference>
<reference evidence="10" key="1">
    <citation type="submission" date="2022-12" db="EMBL/GenBank/DDBJ databases">
        <title>Clostridium sp. nov., isolated from industrial wastewater.</title>
        <authorList>
            <person name="Jiayan W."/>
        </authorList>
    </citation>
    <scope>NUCLEOTIDE SEQUENCE</scope>
    <source>
        <strain evidence="10">ZC22-4</strain>
    </source>
</reference>
<dbReference type="PANTHER" id="PTHR45825:SF11">
    <property type="entry name" value="ALPHA AMYLASE DOMAIN-CONTAINING PROTEIN"/>
    <property type="match status" value="1"/>
</dbReference>
<evidence type="ECO:0000256" key="7">
    <source>
        <dbReference type="HAMAP-Rule" id="MF_00484"/>
    </source>
</evidence>
<dbReference type="Proteomes" id="UP001144612">
    <property type="component" value="Unassembled WGS sequence"/>
</dbReference>
<dbReference type="NCBIfam" id="TIGR02095">
    <property type="entry name" value="glgA"/>
    <property type="match status" value="1"/>
</dbReference>
<dbReference type="NCBIfam" id="NF001898">
    <property type="entry name" value="PRK00654.1-1"/>
    <property type="match status" value="1"/>
</dbReference>
<comment type="catalytic activity">
    <reaction evidence="1 7">
        <text>[(1-&gt;4)-alpha-D-glucosyl](n) + ADP-alpha-D-glucose = [(1-&gt;4)-alpha-D-glucosyl](n+1) + ADP + H(+)</text>
        <dbReference type="Rhea" id="RHEA:18189"/>
        <dbReference type="Rhea" id="RHEA-COMP:9584"/>
        <dbReference type="Rhea" id="RHEA-COMP:9587"/>
        <dbReference type="ChEBI" id="CHEBI:15378"/>
        <dbReference type="ChEBI" id="CHEBI:15444"/>
        <dbReference type="ChEBI" id="CHEBI:57498"/>
        <dbReference type="ChEBI" id="CHEBI:456216"/>
        <dbReference type="EC" id="2.4.1.21"/>
    </reaction>
</comment>
<accession>A0ABT4D5D0</accession>
<keyword evidence="6 7" id="KW-0320">Glycogen biosynthesis</keyword>
<organism evidence="10 11">
    <name type="scientific">Clostridium brassicae</name>
    <dbReference type="NCBI Taxonomy" id="2999072"/>
    <lineage>
        <taxon>Bacteria</taxon>
        <taxon>Bacillati</taxon>
        <taxon>Bacillota</taxon>
        <taxon>Clostridia</taxon>
        <taxon>Eubacteriales</taxon>
        <taxon>Clostridiaceae</taxon>
        <taxon>Clostridium</taxon>
    </lineage>
</organism>
<dbReference type="InterPro" id="IPR013534">
    <property type="entry name" value="Starch_synth_cat_dom"/>
</dbReference>
<comment type="caution">
    <text evidence="10">The sequence shown here is derived from an EMBL/GenBank/DDBJ whole genome shotgun (WGS) entry which is preliminary data.</text>
</comment>
<keyword evidence="5 7" id="KW-0808">Transferase</keyword>
<keyword evidence="11" id="KW-1185">Reference proteome</keyword>
<evidence type="ECO:0000256" key="3">
    <source>
        <dbReference type="ARBA" id="ARBA00010281"/>
    </source>
</evidence>
<feature type="domain" description="Glycosyl transferase family 1" evidence="8">
    <location>
        <begin position="290"/>
        <end position="435"/>
    </location>
</feature>
<evidence type="ECO:0000259" key="8">
    <source>
        <dbReference type="Pfam" id="PF00534"/>
    </source>
</evidence>
<sequence>MKVLFVSSESYPFIKTGGLGDVTYALPKALRKLGVDVRVIIPKYSGIDIKYLNRMERISEFTVKVGWRDRYCGLLKLEEQGVPFYFIDNEYYFKRIRAYGDYDDGEKFIYFSRAVLEAINHLDDFVPDILHCNDWHTAISIPILKDNYRDNFKFRNIKTVYTIHNLKYQGVFRKEILEDLVGLNRDYYAEDKLKYYDAISFMKGGIMYSDVVSTVSPTYAQEIKTEYYGEGLHGLLSGIDYKLYGILNGIDMEINDPQRDSNIFFNYDERNLQNKQYNKEELQRILGLPVNKEIPMIGMVTRLEEQKGLDLVQCIIEDILKEDVQIVVLGTGDRKYEDMFKFFAWKYPHKVSANIYFDSSISQKIYAASDMFLMPSKFEPCGIGQLIALRYGSIPIVRETGGLNDTVKAYNEFSGEGNGFTFKNFNAHDMLYTIRRSLGFYRNKDLWNNLCRKAMQEDNSWNKSAQEYINIYNRLVLN</sequence>
<feature type="domain" description="Starch synthase catalytic" evidence="9">
    <location>
        <begin position="2"/>
        <end position="237"/>
    </location>
</feature>
<comment type="function">
    <text evidence="2 7">Synthesizes alpha-1,4-glucan chains using ADP-glucose.</text>
</comment>
<dbReference type="InterPro" id="IPR001296">
    <property type="entry name" value="Glyco_trans_1"/>
</dbReference>
<dbReference type="RefSeq" id="WP_268059875.1">
    <property type="nucleotide sequence ID" value="NZ_JAPQFJ010000002.1"/>
</dbReference>
<evidence type="ECO:0000256" key="4">
    <source>
        <dbReference type="ARBA" id="ARBA00022676"/>
    </source>
</evidence>
<dbReference type="Pfam" id="PF08323">
    <property type="entry name" value="Glyco_transf_5"/>
    <property type="match status" value="1"/>
</dbReference>
<protein>
    <recommendedName>
        <fullName evidence="7">Glycogen synthase</fullName>
        <ecNumber evidence="7">2.4.1.21</ecNumber>
    </recommendedName>
    <alternativeName>
        <fullName evidence="7">Starch [bacterial glycogen] synthase</fullName>
    </alternativeName>
</protein>
<feature type="binding site" evidence="7">
    <location>
        <position position="15"/>
    </location>
    <ligand>
        <name>ADP-alpha-D-glucose</name>
        <dbReference type="ChEBI" id="CHEBI:57498"/>
    </ligand>
</feature>